<dbReference type="OrthoDB" id="8062037at2759"/>
<dbReference type="InterPro" id="IPR013083">
    <property type="entry name" value="Znf_RING/FYVE/PHD"/>
</dbReference>
<dbReference type="Gene3D" id="3.30.40.10">
    <property type="entry name" value="Zinc/RING finger domain, C3HC4 (zinc finger)"/>
    <property type="match status" value="1"/>
</dbReference>
<dbReference type="SMART" id="SM00184">
    <property type="entry name" value="RING"/>
    <property type="match status" value="1"/>
</dbReference>
<evidence type="ECO:0000256" key="3">
    <source>
        <dbReference type="ARBA" id="ARBA00022833"/>
    </source>
</evidence>
<evidence type="ECO:0000256" key="4">
    <source>
        <dbReference type="PROSITE-ProRule" id="PRU00175"/>
    </source>
</evidence>
<keyword evidence="1" id="KW-0479">Metal-binding</keyword>
<dbReference type="EMBL" id="JAAIUW010000003">
    <property type="protein sequence ID" value="KAF7837059.1"/>
    <property type="molecule type" value="Genomic_DNA"/>
</dbReference>
<protein>
    <submittedName>
        <fullName evidence="6">E3 ubiquitin-protein ligase RHA1B-like</fullName>
    </submittedName>
</protein>
<keyword evidence="7" id="KW-1185">Reference proteome</keyword>
<dbReference type="SUPFAM" id="SSF57850">
    <property type="entry name" value="RING/U-box"/>
    <property type="match status" value="1"/>
</dbReference>
<dbReference type="GO" id="GO:0061630">
    <property type="term" value="F:ubiquitin protein ligase activity"/>
    <property type="evidence" value="ECO:0007669"/>
    <property type="project" value="TreeGrafter"/>
</dbReference>
<dbReference type="PROSITE" id="PS50089">
    <property type="entry name" value="ZF_RING_2"/>
    <property type="match status" value="1"/>
</dbReference>
<evidence type="ECO:0000313" key="6">
    <source>
        <dbReference type="EMBL" id="KAF7837059.1"/>
    </source>
</evidence>
<dbReference type="PANTHER" id="PTHR45969">
    <property type="entry name" value="RING ZINC FINGER PROTEIN-RELATED"/>
    <property type="match status" value="1"/>
</dbReference>
<dbReference type="Proteomes" id="UP000634136">
    <property type="component" value="Unassembled WGS sequence"/>
</dbReference>
<dbReference type="GO" id="GO:0008270">
    <property type="term" value="F:zinc ion binding"/>
    <property type="evidence" value="ECO:0007669"/>
    <property type="project" value="UniProtKB-KW"/>
</dbReference>
<keyword evidence="3" id="KW-0862">Zinc</keyword>
<gene>
    <name evidence="6" type="ORF">G2W53_005541</name>
</gene>
<evidence type="ECO:0000259" key="5">
    <source>
        <dbReference type="PROSITE" id="PS50089"/>
    </source>
</evidence>
<dbReference type="AlphaFoldDB" id="A0A835CBU2"/>
<evidence type="ECO:0000256" key="2">
    <source>
        <dbReference type="ARBA" id="ARBA00022771"/>
    </source>
</evidence>
<dbReference type="InterPro" id="IPR001841">
    <property type="entry name" value="Znf_RING"/>
</dbReference>
<keyword evidence="2 4" id="KW-0863">Zinc-finger</keyword>
<evidence type="ECO:0000256" key="1">
    <source>
        <dbReference type="ARBA" id="ARBA00022723"/>
    </source>
</evidence>
<organism evidence="6 7">
    <name type="scientific">Senna tora</name>
    <dbReference type="NCBI Taxonomy" id="362788"/>
    <lineage>
        <taxon>Eukaryota</taxon>
        <taxon>Viridiplantae</taxon>
        <taxon>Streptophyta</taxon>
        <taxon>Embryophyta</taxon>
        <taxon>Tracheophyta</taxon>
        <taxon>Spermatophyta</taxon>
        <taxon>Magnoliopsida</taxon>
        <taxon>eudicotyledons</taxon>
        <taxon>Gunneridae</taxon>
        <taxon>Pentapetalae</taxon>
        <taxon>rosids</taxon>
        <taxon>fabids</taxon>
        <taxon>Fabales</taxon>
        <taxon>Fabaceae</taxon>
        <taxon>Caesalpinioideae</taxon>
        <taxon>Cassia clade</taxon>
        <taxon>Senna</taxon>
    </lineage>
</organism>
<evidence type="ECO:0000313" key="7">
    <source>
        <dbReference type="Proteomes" id="UP000634136"/>
    </source>
</evidence>
<dbReference type="GO" id="GO:0016567">
    <property type="term" value="P:protein ubiquitination"/>
    <property type="evidence" value="ECO:0007669"/>
    <property type="project" value="TreeGrafter"/>
</dbReference>
<feature type="domain" description="RING-type" evidence="5">
    <location>
        <begin position="125"/>
        <end position="168"/>
    </location>
</feature>
<comment type="caution">
    <text evidence="6">The sequence shown here is derived from an EMBL/GenBank/DDBJ whole genome shotgun (WGS) entry which is preliminary data.</text>
</comment>
<name>A0A835CBU2_9FABA</name>
<accession>A0A835CBU2</accession>
<dbReference type="PANTHER" id="PTHR45969:SF81">
    <property type="entry name" value="OS08G0157400 PROTEIN"/>
    <property type="match status" value="1"/>
</dbReference>
<sequence>MGFLWPTIRMPEFTSIKFLTGLLLHQIKSIMMIALHHLGPSPSQQAPPLASDTSTSTNSRHVLILDGLSPTLVPLHVVISLIKQRLPIIEYNKFLERSMGDDEGLDKEHKEEEEEEEEEEEQVVCAVCLDMIEGRHKIREISNCCHIFHRECLDRWLEENQITCPLCRTMLFPANKGAGQTFIHYYH</sequence>
<dbReference type="Pfam" id="PF13639">
    <property type="entry name" value="zf-RING_2"/>
    <property type="match status" value="1"/>
</dbReference>
<proteinExistence type="predicted"/>
<reference evidence="6" key="1">
    <citation type="submission" date="2020-09" db="EMBL/GenBank/DDBJ databases">
        <title>Genome-Enabled Discovery of Anthraquinone Biosynthesis in Senna tora.</title>
        <authorList>
            <person name="Kang S.-H."/>
            <person name="Pandey R.P."/>
            <person name="Lee C.-M."/>
            <person name="Sim J.-S."/>
            <person name="Jeong J.-T."/>
            <person name="Choi B.-S."/>
            <person name="Jung M."/>
            <person name="Ginzburg D."/>
            <person name="Zhao K."/>
            <person name="Won S.Y."/>
            <person name="Oh T.-J."/>
            <person name="Yu Y."/>
            <person name="Kim N.-H."/>
            <person name="Lee O.R."/>
            <person name="Lee T.-H."/>
            <person name="Bashyal P."/>
            <person name="Kim T.-S."/>
            <person name="Lee W.-H."/>
            <person name="Kawkins C."/>
            <person name="Kim C.-K."/>
            <person name="Kim J.S."/>
            <person name="Ahn B.O."/>
            <person name="Rhee S.Y."/>
            <person name="Sohng J.K."/>
        </authorList>
    </citation>
    <scope>NUCLEOTIDE SEQUENCE</scope>
    <source>
        <tissue evidence="6">Leaf</tissue>
    </source>
</reference>